<protein>
    <recommendedName>
        <fullName evidence="3">Exostosin GT47 domain-containing protein</fullName>
    </recommendedName>
</protein>
<accession>A0ABR1FLG6</accession>
<reference evidence="1 2" key="1">
    <citation type="submission" date="2024-03" db="EMBL/GenBank/DDBJ databases">
        <title>Aureococcus anophagefferens CCMP1851 and Kratosvirus quantuckense: Draft genome of a second virus-susceptible host strain in the model system.</title>
        <authorList>
            <person name="Chase E."/>
            <person name="Truchon A.R."/>
            <person name="Schepens W."/>
            <person name="Wilhelm S.W."/>
        </authorList>
    </citation>
    <scope>NUCLEOTIDE SEQUENCE [LARGE SCALE GENOMIC DNA]</scope>
    <source>
        <strain evidence="1 2">CCMP1851</strain>
    </source>
</reference>
<comment type="caution">
    <text evidence="1">The sequence shown here is derived from an EMBL/GenBank/DDBJ whole genome shotgun (WGS) entry which is preliminary data.</text>
</comment>
<name>A0ABR1FLG6_AURAN</name>
<proteinExistence type="predicted"/>
<dbReference type="EMBL" id="JBBJCI010000364">
    <property type="protein sequence ID" value="KAK7233015.1"/>
    <property type="molecule type" value="Genomic_DNA"/>
</dbReference>
<evidence type="ECO:0000313" key="1">
    <source>
        <dbReference type="EMBL" id="KAK7233015.1"/>
    </source>
</evidence>
<organism evidence="1 2">
    <name type="scientific">Aureococcus anophagefferens</name>
    <name type="common">Harmful bloom alga</name>
    <dbReference type="NCBI Taxonomy" id="44056"/>
    <lineage>
        <taxon>Eukaryota</taxon>
        <taxon>Sar</taxon>
        <taxon>Stramenopiles</taxon>
        <taxon>Ochrophyta</taxon>
        <taxon>Pelagophyceae</taxon>
        <taxon>Pelagomonadales</taxon>
        <taxon>Pelagomonadaceae</taxon>
        <taxon>Aureococcus</taxon>
    </lineage>
</organism>
<dbReference type="Proteomes" id="UP001363151">
    <property type="component" value="Unassembled WGS sequence"/>
</dbReference>
<gene>
    <name evidence="1" type="ORF">SO694_0003908</name>
</gene>
<keyword evidence="2" id="KW-1185">Reference proteome</keyword>
<sequence length="320" mass="34740">MLRRLLVAALAAADDRQTIKYFVHKYNGLAPWLDWGGLPCRNSTRTCAGAPPRVAFLVAGASRGFVERPDVHGSYKRFVVDSFAAARDSEVLLYLRGVANVTAAQWAALDAALGPSVVARVPDNDTAADPPPLAPAARDCVAGTGFARDDYRRRAHAWWSSMAAGHALVVGRERAAGKRFDAVVFSRPDVLYDFPFGPHCEYDAGTWYAGGKGAPDNFWILPRAAAASVLNSLASFYACAGPTEPCCVRTHRDVSGATMFSWWITYYWHVAARRVFPLSTRLKGSATVAVTHNRGAGSHLGCGAPNCGTMCPRDRRRRRP</sequence>
<evidence type="ECO:0000313" key="2">
    <source>
        <dbReference type="Proteomes" id="UP001363151"/>
    </source>
</evidence>
<evidence type="ECO:0008006" key="3">
    <source>
        <dbReference type="Google" id="ProtNLM"/>
    </source>
</evidence>